<gene>
    <name evidence="1" type="ORF">D9619_001635</name>
</gene>
<sequence length="98" mass="11158">MTGFRIRSAATTNDEPGLQVFVSKYTNENGSHSWYNVAPNFNDPGVSHWNRNAGFEAIVFKNQWGKTRAFYLQVPDGQTTEVTFYGMEREISINYVKG</sequence>
<dbReference type="Proteomes" id="UP000567179">
    <property type="component" value="Unassembled WGS sequence"/>
</dbReference>
<dbReference type="OrthoDB" id="2940489at2759"/>
<evidence type="ECO:0000313" key="2">
    <source>
        <dbReference type="Proteomes" id="UP000567179"/>
    </source>
</evidence>
<name>A0A8H5F374_9AGAR</name>
<comment type="caution">
    <text evidence="1">The sequence shown here is derived from an EMBL/GenBank/DDBJ whole genome shotgun (WGS) entry which is preliminary data.</text>
</comment>
<evidence type="ECO:0000313" key="1">
    <source>
        <dbReference type="EMBL" id="KAF5322076.1"/>
    </source>
</evidence>
<keyword evidence="2" id="KW-1185">Reference proteome</keyword>
<protein>
    <submittedName>
        <fullName evidence="1">Uncharacterized protein</fullName>
    </submittedName>
</protein>
<dbReference type="EMBL" id="JAACJJ010000028">
    <property type="protein sequence ID" value="KAF5322076.1"/>
    <property type="molecule type" value="Genomic_DNA"/>
</dbReference>
<accession>A0A8H5F374</accession>
<reference evidence="1 2" key="1">
    <citation type="journal article" date="2020" name="ISME J.">
        <title>Uncovering the hidden diversity of litter-decomposition mechanisms in mushroom-forming fungi.</title>
        <authorList>
            <person name="Floudas D."/>
            <person name="Bentzer J."/>
            <person name="Ahren D."/>
            <person name="Johansson T."/>
            <person name="Persson P."/>
            <person name="Tunlid A."/>
        </authorList>
    </citation>
    <scope>NUCLEOTIDE SEQUENCE [LARGE SCALE GENOMIC DNA]</scope>
    <source>
        <strain evidence="1 2">CBS 101986</strain>
    </source>
</reference>
<organism evidence="1 2">
    <name type="scientific">Psilocybe cf. subviscida</name>
    <dbReference type="NCBI Taxonomy" id="2480587"/>
    <lineage>
        <taxon>Eukaryota</taxon>
        <taxon>Fungi</taxon>
        <taxon>Dikarya</taxon>
        <taxon>Basidiomycota</taxon>
        <taxon>Agaricomycotina</taxon>
        <taxon>Agaricomycetes</taxon>
        <taxon>Agaricomycetidae</taxon>
        <taxon>Agaricales</taxon>
        <taxon>Agaricineae</taxon>
        <taxon>Strophariaceae</taxon>
        <taxon>Psilocybe</taxon>
    </lineage>
</organism>
<proteinExistence type="predicted"/>
<dbReference type="AlphaFoldDB" id="A0A8H5F374"/>